<protein>
    <submittedName>
        <fullName evidence="1">(northern house mosquito) hypothetical protein</fullName>
    </submittedName>
</protein>
<evidence type="ECO:0000313" key="1">
    <source>
        <dbReference type="EMBL" id="CAG6493839.1"/>
    </source>
</evidence>
<reference evidence="1" key="1">
    <citation type="submission" date="2021-05" db="EMBL/GenBank/DDBJ databases">
        <authorList>
            <person name="Alioto T."/>
            <person name="Alioto T."/>
            <person name="Gomez Garrido J."/>
        </authorList>
    </citation>
    <scope>NUCLEOTIDE SEQUENCE</scope>
</reference>
<dbReference type="AlphaFoldDB" id="A0A8D8CFJ7"/>
<dbReference type="EMBL" id="HBUE01164865">
    <property type="protein sequence ID" value="CAG6511997.1"/>
    <property type="molecule type" value="Transcribed_RNA"/>
</dbReference>
<sequence length="124" mass="14125">MCRYGEDISIVYLYVSSWDFFCNHSTNTLLLTTGYNTLLDKFVLLPFARDAFSIYCKFFSALNKNITHLKKKNAREKGKTTCTTCQKLKILLLLFSLAVSATYTVGKGIRNKFGILSKAHISLY</sequence>
<dbReference type="EMBL" id="HBUE01270157">
    <property type="protein sequence ID" value="CAG6563450.1"/>
    <property type="molecule type" value="Transcribed_RNA"/>
</dbReference>
<organism evidence="1">
    <name type="scientific">Culex pipiens</name>
    <name type="common">House mosquito</name>
    <dbReference type="NCBI Taxonomy" id="7175"/>
    <lineage>
        <taxon>Eukaryota</taxon>
        <taxon>Metazoa</taxon>
        <taxon>Ecdysozoa</taxon>
        <taxon>Arthropoda</taxon>
        <taxon>Hexapoda</taxon>
        <taxon>Insecta</taxon>
        <taxon>Pterygota</taxon>
        <taxon>Neoptera</taxon>
        <taxon>Endopterygota</taxon>
        <taxon>Diptera</taxon>
        <taxon>Nematocera</taxon>
        <taxon>Culicoidea</taxon>
        <taxon>Culicidae</taxon>
        <taxon>Culicinae</taxon>
        <taxon>Culicini</taxon>
        <taxon>Culex</taxon>
        <taxon>Culex</taxon>
    </lineage>
</organism>
<name>A0A8D8CFJ7_CULPI</name>
<accession>A0A8D8CFJ7</accession>
<proteinExistence type="predicted"/>
<dbReference type="EMBL" id="HBUE01124216">
    <property type="protein sequence ID" value="CAG6493839.1"/>
    <property type="molecule type" value="Transcribed_RNA"/>
</dbReference>
<dbReference type="EMBL" id="HBUE01124215">
    <property type="protein sequence ID" value="CAG6493838.1"/>
    <property type="molecule type" value="Transcribed_RNA"/>
</dbReference>